<sequence>MQKIKISGLIVAGALLSGCAAKQEITSFEGDIPNSMCIAHHEEVRPGFLTALEDALYKNGINSQVVSATYVKEHGEVNPKVNLEELKSCPAVLFYTAHWNWDLALYMSYANIWITDSENKNRLAQASYISRHGLDKFIDAEEKVHELVDSMVGSSTLASK</sequence>
<dbReference type="PROSITE" id="PS51257">
    <property type="entry name" value="PROKAR_LIPOPROTEIN"/>
    <property type="match status" value="1"/>
</dbReference>
<dbReference type="EMBL" id="JAPFRD010000011">
    <property type="protein sequence ID" value="MCW8109295.1"/>
    <property type="molecule type" value="Genomic_DNA"/>
</dbReference>
<proteinExistence type="predicted"/>
<dbReference type="Proteomes" id="UP001142810">
    <property type="component" value="Unassembled WGS sequence"/>
</dbReference>
<keyword evidence="1" id="KW-0449">Lipoprotein</keyword>
<dbReference type="RefSeq" id="WP_265618046.1">
    <property type="nucleotide sequence ID" value="NZ_JAPFRD010000011.1"/>
</dbReference>
<name>A0ABT3P9A5_9ALTE</name>
<gene>
    <name evidence="1" type="ORF">OPS25_12370</name>
</gene>
<keyword evidence="2" id="KW-1185">Reference proteome</keyword>
<comment type="caution">
    <text evidence="1">The sequence shown here is derived from an EMBL/GenBank/DDBJ whole genome shotgun (WGS) entry which is preliminary data.</text>
</comment>
<dbReference type="NCBIfam" id="NF040519">
    <property type="entry name" value="Sbal_3080_fam"/>
    <property type="match status" value="1"/>
</dbReference>
<protein>
    <submittedName>
        <fullName evidence="1">Sbal_3080 family lipoprotein</fullName>
    </submittedName>
</protein>
<evidence type="ECO:0000313" key="2">
    <source>
        <dbReference type="Proteomes" id="UP001142810"/>
    </source>
</evidence>
<evidence type="ECO:0000313" key="1">
    <source>
        <dbReference type="EMBL" id="MCW8109295.1"/>
    </source>
</evidence>
<organism evidence="1 2">
    <name type="scientific">Alteromonas aquimaris</name>
    <dbReference type="NCBI Taxonomy" id="2998417"/>
    <lineage>
        <taxon>Bacteria</taxon>
        <taxon>Pseudomonadati</taxon>
        <taxon>Pseudomonadota</taxon>
        <taxon>Gammaproteobacteria</taxon>
        <taxon>Alteromonadales</taxon>
        <taxon>Alteromonadaceae</taxon>
        <taxon>Alteromonas/Salinimonas group</taxon>
        <taxon>Alteromonas</taxon>
    </lineage>
</organism>
<reference evidence="1" key="1">
    <citation type="submission" date="2022-11" db="EMBL/GenBank/DDBJ databases">
        <title>Alteromonas sp. nov., isolated from sea water of the Qingdao.</title>
        <authorList>
            <person name="Wang Q."/>
        </authorList>
    </citation>
    <scope>NUCLEOTIDE SEQUENCE</scope>
    <source>
        <strain evidence="1">ASW11-7</strain>
    </source>
</reference>
<accession>A0ABT3P9A5</accession>